<protein>
    <submittedName>
        <fullName evidence="1">Uncharacterized protein</fullName>
    </submittedName>
</protein>
<dbReference type="AlphaFoldDB" id="A0A6J5TCP0"/>
<proteinExistence type="predicted"/>
<evidence type="ECO:0000313" key="2">
    <source>
        <dbReference type="Proteomes" id="UP000507222"/>
    </source>
</evidence>
<evidence type="ECO:0000313" key="1">
    <source>
        <dbReference type="EMBL" id="CAB4261666.1"/>
    </source>
</evidence>
<accession>A0A6J5TCP0</accession>
<gene>
    <name evidence="1" type="ORF">CURHAP_LOCUS470</name>
</gene>
<dbReference type="Proteomes" id="UP000507222">
    <property type="component" value="Unassembled WGS sequence"/>
</dbReference>
<sequence>MTSNQDQIPNFCNQGYLGFRGGDDEINPKYIEIKARGSHQLGGFPISNFNNKFDVGESRLAKIKAKISVEDFDYLKGFANSNKRIDEDDPRLVKIRAKISEEDADYLKGLANKSSGVNNTGFANNGRTANRFGPRFLDNNVGANPPTAQFMDNNVATLGWPGLPIADLELELELANPATSSSEILPLILARPGSSTSILLLGAIPSSSQSPPQRS</sequence>
<organism evidence="1 2">
    <name type="scientific">Prunus armeniaca</name>
    <name type="common">Apricot</name>
    <name type="synonym">Armeniaca vulgaris</name>
    <dbReference type="NCBI Taxonomy" id="36596"/>
    <lineage>
        <taxon>Eukaryota</taxon>
        <taxon>Viridiplantae</taxon>
        <taxon>Streptophyta</taxon>
        <taxon>Embryophyta</taxon>
        <taxon>Tracheophyta</taxon>
        <taxon>Spermatophyta</taxon>
        <taxon>Magnoliopsida</taxon>
        <taxon>eudicotyledons</taxon>
        <taxon>Gunneridae</taxon>
        <taxon>Pentapetalae</taxon>
        <taxon>rosids</taxon>
        <taxon>fabids</taxon>
        <taxon>Rosales</taxon>
        <taxon>Rosaceae</taxon>
        <taxon>Amygdaloideae</taxon>
        <taxon>Amygdaleae</taxon>
        <taxon>Prunus</taxon>
    </lineage>
</organism>
<reference evidence="1 2" key="1">
    <citation type="submission" date="2020-05" db="EMBL/GenBank/DDBJ databases">
        <authorList>
            <person name="Campoy J."/>
            <person name="Schneeberger K."/>
            <person name="Spophaly S."/>
        </authorList>
    </citation>
    <scope>NUCLEOTIDE SEQUENCE [LARGE SCALE GENOMIC DNA]</scope>
    <source>
        <strain evidence="1">PruArmRojPasFocal</strain>
    </source>
</reference>
<dbReference type="EMBL" id="CAEKDK010000001">
    <property type="protein sequence ID" value="CAB4261666.1"/>
    <property type="molecule type" value="Genomic_DNA"/>
</dbReference>
<name>A0A6J5TCP0_PRUAR</name>